<keyword evidence="3" id="KW-1185">Reference proteome</keyword>
<evidence type="ECO:0000313" key="3">
    <source>
        <dbReference type="Proteomes" id="UP001140949"/>
    </source>
</evidence>
<comment type="caution">
    <text evidence="2">The sequence shown here is derived from an EMBL/GenBank/DDBJ whole genome shotgun (WGS) entry which is preliminary data.</text>
</comment>
<reference evidence="2" key="2">
    <citation type="submission" date="2023-04" db="EMBL/GenBank/DDBJ databases">
        <authorList>
            <person name="Bruccoleri R.E."/>
            <person name="Oakeley E.J."/>
            <person name="Faust A.-M."/>
            <person name="Dessus-Babus S."/>
            <person name="Altorfer M."/>
            <person name="Burckhardt D."/>
            <person name="Oertli M."/>
            <person name="Naumann U."/>
            <person name="Petersen F."/>
            <person name="Wong J."/>
        </authorList>
    </citation>
    <scope>NUCLEOTIDE SEQUENCE</scope>
    <source>
        <strain evidence="2">GSM-AAB239-AS_SAM_17_03QT</strain>
        <tissue evidence="2">Leaf</tissue>
    </source>
</reference>
<protein>
    <submittedName>
        <fullName evidence="2">FT-interacting protein 1-like</fullName>
    </submittedName>
</protein>
<dbReference type="EMBL" id="JANAVB010040305">
    <property type="protein sequence ID" value="KAJ6798302.1"/>
    <property type="molecule type" value="Genomic_DNA"/>
</dbReference>
<organism evidence="2 3">
    <name type="scientific">Iris pallida</name>
    <name type="common">Sweet iris</name>
    <dbReference type="NCBI Taxonomy" id="29817"/>
    <lineage>
        <taxon>Eukaryota</taxon>
        <taxon>Viridiplantae</taxon>
        <taxon>Streptophyta</taxon>
        <taxon>Embryophyta</taxon>
        <taxon>Tracheophyta</taxon>
        <taxon>Spermatophyta</taxon>
        <taxon>Magnoliopsida</taxon>
        <taxon>Liliopsida</taxon>
        <taxon>Asparagales</taxon>
        <taxon>Iridaceae</taxon>
        <taxon>Iridoideae</taxon>
        <taxon>Irideae</taxon>
        <taxon>Iris</taxon>
    </lineage>
</organism>
<reference evidence="2" key="1">
    <citation type="journal article" date="2023" name="GigaByte">
        <title>Genome assembly of the bearded iris, Iris pallida Lam.</title>
        <authorList>
            <person name="Bruccoleri R.E."/>
            <person name="Oakeley E.J."/>
            <person name="Faust A.M.E."/>
            <person name="Altorfer M."/>
            <person name="Dessus-Babus S."/>
            <person name="Burckhardt D."/>
            <person name="Oertli M."/>
            <person name="Naumann U."/>
            <person name="Petersen F."/>
            <person name="Wong J."/>
        </authorList>
    </citation>
    <scope>NUCLEOTIDE SEQUENCE</scope>
    <source>
        <strain evidence="2">GSM-AAB239-AS_SAM_17_03QT</strain>
    </source>
</reference>
<name>A0AAX6E2I3_IRIPA</name>
<evidence type="ECO:0000256" key="1">
    <source>
        <dbReference type="SAM" id="MobiDB-lite"/>
    </source>
</evidence>
<dbReference type="Proteomes" id="UP001140949">
    <property type="component" value="Unassembled WGS sequence"/>
</dbReference>
<dbReference type="AlphaFoldDB" id="A0AAX6E2I3"/>
<feature type="region of interest" description="Disordered" evidence="1">
    <location>
        <begin position="27"/>
        <end position="56"/>
    </location>
</feature>
<accession>A0AAX6E2I3</accession>
<sequence>MISTTLLSQLYLILIYPMDERCGKCQTPRQAHRGEPSRHGISGCPFGNEHRNRLMK</sequence>
<gene>
    <name evidence="2" type="ORF">M6B38_213035</name>
</gene>
<evidence type="ECO:0000313" key="2">
    <source>
        <dbReference type="EMBL" id="KAJ6798302.1"/>
    </source>
</evidence>
<proteinExistence type="predicted"/>